<gene>
    <name evidence="6" type="ORF">CBRE1094_LOCUS38709</name>
</gene>
<name>A0A7S2NDE7_9EUKA</name>
<dbReference type="Gene3D" id="3.30.200.20">
    <property type="entry name" value="Phosphorylase Kinase, domain 1"/>
    <property type="match status" value="1"/>
</dbReference>
<proteinExistence type="predicted"/>
<dbReference type="PANTHER" id="PTHR43289">
    <property type="entry name" value="MITOGEN-ACTIVATED PROTEIN KINASE KINASE KINASE 20-RELATED"/>
    <property type="match status" value="1"/>
</dbReference>
<dbReference type="InterPro" id="IPR008271">
    <property type="entry name" value="Ser/Thr_kinase_AS"/>
</dbReference>
<dbReference type="SUPFAM" id="SSF56112">
    <property type="entry name" value="Protein kinase-like (PK-like)"/>
    <property type="match status" value="1"/>
</dbReference>
<keyword evidence="3" id="KW-0418">Kinase</keyword>
<evidence type="ECO:0000256" key="4">
    <source>
        <dbReference type="ARBA" id="ARBA00022840"/>
    </source>
</evidence>
<dbReference type="InterPro" id="IPR011009">
    <property type="entry name" value="Kinase-like_dom_sf"/>
</dbReference>
<dbReference type="PROSITE" id="PS00108">
    <property type="entry name" value="PROTEIN_KINASE_ST"/>
    <property type="match status" value="1"/>
</dbReference>
<evidence type="ECO:0000259" key="5">
    <source>
        <dbReference type="PROSITE" id="PS50011"/>
    </source>
</evidence>
<dbReference type="PANTHER" id="PTHR43289:SF6">
    <property type="entry name" value="SERINE_THREONINE-PROTEIN KINASE NEKL-3"/>
    <property type="match status" value="1"/>
</dbReference>
<dbReference type="PROSITE" id="PS50011">
    <property type="entry name" value="PROTEIN_KINASE_DOM"/>
    <property type="match status" value="1"/>
</dbReference>
<reference evidence="6" key="1">
    <citation type="submission" date="2021-01" db="EMBL/GenBank/DDBJ databases">
        <authorList>
            <person name="Corre E."/>
            <person name="Pelletier E."/>
            <person name="Niang G."/>
            <person name="Scheremetjew M."/>
            <person name="Finn R."/>
            <person name="Kale V."/>
            <person name="Holt S."/>
            <person name="Cochrane G."/>
            <person name="Meng A."/>
            <person name="Brown T."/>
            <person name="Cohen L."/>
        </authorList>
    </citation>
    <scope>NUCLEOTIDE SEQUENCE</scope>
    <source>
        <strain evidence="6">UTEX LB 985</strain>
    </source>
</reference>
<feature type="domain" description="Protein kinase" evidence="5">
    <location>
        <begin position="38"/>
        <end position="327"/>
    </location>
</feature>
<keyword evidence="1" id="KW-0808">Transferase</keyword>
<keyword evidence="4" id="KW-0067">ATP-binding</keyword>
<dbReference type="GO" id="GO:0005524">
    <property type="term" value="F:ATP binding"/>
    <property type="evidence" value="ECO:0007669"/>
    <property type="project" value="UniProtKB-KW"/>
</dbReference>
<dbReference type="GO" id="GO:0004674">
    <property type="term" value="F:protein serine/threonine kinase activity"/>
    <property type="evidence" value="ECO:0007669"/>
    <property type="project" value="TreeGrafter"/>
</dbReference>
<protein>
    <recommendedName>
        <fullName evidence="5">Protein kinase domain-containing protein</fullName>
    </recommendedName>
</protein>
<evidence type="ECO:0000256" key="1">
    <source>
        <dbReference type="ARBA" id="ARBA00022679"/>
    </source>
</evidence>
<dbReference type="Gene3D" id="1.10.510.10">
    <property type="entry name" value="Transferase(Phosphotransferase) domain 1"/>
    <property type="match status" value="1"/>
</dbReference>
<dbReference type="CDD" id="cd14014">
    <property type="entry name" value="STKc_PknB_like"/>
    <property type="match status" value="1"/>
</dbReference>
<dbReference type="InterPro" id="IPR000719">
    <property type="entry name" value="Prot_kinase_dom"/>
</dbReference>
<keyword evidence="2" id="KW-0547">Nucleotide-binding</keyword>
<dbReference type="AlphaFoldDB" id="A0A7S2NDE7"/>
<evidence type="ECO:0000313" key="6">
    <source>
        <dbReference type="EMBL" id="CAD9532944.1"/>
    </source>
</evidence>
<organism evidence="6">
    <name type="scientific">Haptolina brevifila</name>
    <dbReference type="NCBI Taxonomy" id="156173"/>
    <lineage>
        <taxon>Eukaryota</taxon>
        <taxon>Haptista</taxon>
        <taxon>Haptophyta</taxon>
        <taxon>Prymnesiophyceae</taxon>
        <taxon>Prymnesiales</taxon>
        <taxon>Prymnesiaceae</taxon>
        <taxon>Haptolina</taxon>
    </lineage>
</organism>
<dbReference type="Pfam" id="PF00069">
    <property type="entry name" value="Pkinase"/>
    <property type="match status" value="1"/>
</dbReference>
<dbReference type="SMART" id="SM00220">
    <property type="entry name" value="S_TKc"/>
    <property type="match status" value="1"/>
</dbReference>
<evidence type="ECO:0000256" key="2">
    <source>
        <dbReference type="ARBA" id="ARBA00022741"/>
    </source>
</evidence>
<sequence length="327" mass="34388">MPLPLIAHVPSTARALYSLDELEPSPPTSRSCPTISKYTLVEHLGAGASGSNVFAATRDPSSEVYAVKVLRGGNAITSCGLPRFVREAEITCELVHPHLTQGIEWGVDGDDHYMVMSLLRGKSLEAVLQDAGRLEWRTATQLMLHVARALAYLKTHGIIHRDIKPQNIMVTKSGEDNDGGGIVHSSSNGAAALGVTSDGGAAGFNSLSSEDISTAGMFDLSAVLIDLGLARRMSDDDEVPPCVTPLPLNASDSAMRRVATPAWSAIGSVGFMAPEQVRDARAAQYSADVYSLGANAAMANPRPSLSGRALSSACCAHVRPATHLTCS</sequence>
<accession>A0A7S2NDE7</accession>
<evidence type="ECO:0000256" key="3">
    <source>
        <dbReference type="ARBA" id="ARBA00022777"/>
    </source>
</evidence>
<dbReference type="EMBL" id="HBGU01070900">
    <property type="protein sequence ID" value="CAD9532944.1"/>
    <property type="molecule type" value="Transcribed_RNA"/>
</dbReference>